<dbReference type="SUPFAM" id="SSF53756">
    <property type="entry name" value="UDP-Glycosyltransferase/glycogen phosphorylase"/>
    <property type="match status" value="1"/>
</dbReference>
<dbReference type="RefSeq" id="WP_284382156.1">
    <property type="nucleotide sequence ID" value="NZ_BSNM01000015.1"/>
</dbReference>
<evidence type="ECO:0008006" key="4">
    <source>
        <dbReference type="Google" id="ProtNLM"/>
    </source>
</evidence>
<dbReference type="EMBL" id="BSNM01000015">
    <property type="protein sequence ID" value="GLQ32237.1"/>
    <property type="molecule type" value="Genomic_DNA"/>
</dbReference>
<dbReference type="SMART" id="SM00028">
    <property type="entry name" value="TPR"/>
    <property type="match status" value="1"/>
</dbReference>
<gene>
    <name evidence="2" type="ORF">GCM10007876_27160</name>
</gene>
<dbReference type="Gene3D" id="1.25.40.10">
    <property type="entry name" value="Tetratricopeptide repeat domain"/>
    <property type="match status" value="1"/>
</dbReference>
<dbReference type="Proteomes" id="UP001161389">
    <property type="component" value="Unassembled WGS sequence"/>
</dbReference>
<proteinExistence type="predicted"/>
<accession>A0AA37SD33</accession>
<dbReference type="SUPFAM" id="SSF48452">
    <property type="entry name" value="TPR-like"/>
    <property type="match status" value="1"/>
</dbReference>
<keyword evidence="3" id="KW-1185">Reference proteome</keyword>
<dbReference type="AlphaFoldDB" id="A0AA37SD33"/>
<evidence type="ECO:0000313" key="2">
    <source>
        <dbReference type="EMBL" id="GLQ32237.1"/>
    </source>
</evidence>
<name>A0AA37SD33_9GAMM</name>
<reference evidence="2" key="1">
    <citation type="journal article" date="2014" name="Int. J. Syst. Evol. Microbiol.">
        <title>Complete genome sequence of Corynebacterium casei LMG S-19264T (=DSM 44701T), isolated from a smear-ripened cheese.</title>
        <authorList>
            <consortium name="US DOE Joint Genome Institute (JGI-PGF)"/>
            <person name="Walter F."/>
            <person name="Albersmeier A."/>
            <person name="Kalinowski J."/>
            <person name="Ruckert C."/>
        </authorList>
    </citation>
    <scope>NUCLEOTIDE SEQUENCE</scope>
    <source>
        <strain evidence="2">NBRC 110071</strain>
    </source>
</reference>
<dbReference type="PROSITE" id="PS50005">
    <property type="entry name" value="TPR"/>
    <property type="match status" value="1"/>
</dbReference>
<dbReference type="InterPro" id="IPR011990">
    <property type="entry name" value="TPR-like_helical_dom_sf"/>
</dbReference>
<evidence type="ECO:0000256" key="1">
    <source>
        <dbReference type="PROSITE-ProRule" id="PRU00339"/>
    </source>
</evidence>
<evidence type="ECO:0000313" key="3">
    <source>
        <dbReference type="Proteomes" id="UP001161389"/>
    </source>
</evidence>
<sequence length="553" mass="62382">MGSLSKELSTVLTKSEQLKMVSVEEAISYLFSVWKSGINEPEVLYKIAENYYLINDNNKAVQFCELALKFDPSNVKYSYMLGVSLLALGSKEAARQAFDLPGKGRSYLADIELAKLTIDDQEAGFGWPYAQSALSKNQTIPTLITAIEHCIDSLKKPGAFRTGNIQVLQRYLKKLKDADTISYQKLNAEFLFKIGEFSESVKFFKMYFEACDTTKPTEYYNYSHALLSSGAYQEGLSELYQTSCVNNDQGRNDRFAESKGLKKIQPSNLKEIKNQTVVVVSEQGMGDQLWGLGYVDAFASRYECSVELWLPPKLAIKVRGDFNDSVEVFSLPETDLKDHRDKQWYTSTMFLFYLLKSDDREFSCDNRTLMKPQAFNVSKLRSKYVTAKSKAIVGLSWRSEGSPFSATKKIPYNFFSFLKEIPDLQCISCQYHATDDDQNGFAQQNISLQIDDEIDNYNSMLDAFDQVAACDFIITNAGVVAHIAGALGKPAVVLVNIPSVWYWNSPDANLWYPTVSVISKTSFEPWENLTSKVEEFVFEQLAQLKMGGMDSSS</sequence>
<keyword evidence="1" id="KW-0802">TPR repeat</keyword>
<reference evidence="2" key="2">
    <citation type="submission" date="2023-01" db="EMBL/GenBank/DDBJ databases">
        <title>Draft genome sequence of Litoribrevibacter albus strain NBRC 110071.</title>
        <authorList>
            <person name="Sun Q."/>
            <person name="Mori K."/>
        </authorList>
    </citation>
    <scope>NUCLEOTIDE SEQUENCE</scope>
    <source>
        <strain evidence="2">NBRC 110071</strain>
    </source>
</reference>
<organism evidence="2 3">
    <name type="scientific">Litoribrevibacter albus</name>
    <dbReference type="NCBI Taxonomy" id="1473156"/>
    <lineage>
        <taxon>Bacteria</taxon>
        <taxon>Pseudomonadati</taxon>
        <taxon>Pseudomonadota</taxon>
        <taxon>Gammaproteobacteria</taxon>
        <taxon>Oceanospirillales</taxon>
        <taxon>Oceanospirillaceae</taxon>
        <taxon>Litoribrevibacter</taxon>
    </lineage>
</organism>
<dbReference type="InterPro" id="IPR019734">
    <property type="entry name" value="TPR_rpt"/>
</dbReference>
<feature type="repeat" description="TPR" evidence="1">
    <location>
        <begin position="41"/>
        <end position="74"/>
    </location>
</feature>
<comment type="caution">
    <text evidence="2">The sequence shown here is derived from an EMBL/GenBank/DDBJ whole genome shotgun (WGS) entry which is preliminary data.</text>
</comment>
<protein>
    <recommendedName>
        <fullName evidence="4">Tetratricopeptide repeat protein</fullName>
    </recommendedName>
</protein>